<dbReference type="PANTHER" id="PTHR14097">
    <property type="entry name" value="OXIDOREDUCTASE HTATIP2"/>
    <property type="match status" value="1"/>
</dbReference>
<gene>
    <name evidence="2" type="ORF">NAG76_07280</name>
</gene>
<dbReference type="Pfam" id="PF01118">
    <property type="entry name" value="Semialdhyde_dh"/>
    <property type="match status" value="1"/>
</dbReference>
<dbReference type="InterPro" id="IPR036291">
    <property type="entry name" value="NAD(P)-bd_dom_sf"/>
</dbReference>
<dbReference type="SUPFAM" id="SSF51735">
    <property type="entry name" value="NAD(P)-binding Rossmann-fold domains"/>
    <property type="match status" value="1"/>
</dbReference>
<accession>A0A9J6ZJ35</accession>
<protein>
    <submittedName>
        <fullName evidence="2">Oxidoreductase</fullName>
    </submittedName>
</protein>
<dbReference type="PANTHER" id="PTHR14097:SF7">
    <property type="entry name" value="OXIDOREDUCTASE HTATIP2"/>
    <property type="match status" value="1"/>
</dbReference>
<dbReference type="Gene3D" id="3.40.50.720">
    <property type="entry name" value="NAD(P)-binding Rossmann-like Domain"/>
    <property type="match status" value="1"/>
</dbReference>
<evidence type="ECO:0000313" key="2">
    <source>
        <dbReference type="EMBL" id="URN96023.1"/>
    </source>
</evidence>
<dbReference type="AlphaFoldDB" id="A0A9J6ZJ35"/>
<evidence type="ECO:0000259" key="1">
    <source>
        <dbReference type="SMART" id="SM00859"/>
    </source>
</evidence>
<name>A0A9J6ZJ35_9BACL</name>
<organism evidence="2 3">
    <name type="scientific">Candidatus Pristimantibacillus lignocellulolyticus</name>
    <dbReference type="NCBI Taxonomy" id="2994561"/>
    <lineage>
        <taxon>Bacteria</taxon>
        <taxon>Bacillati</taxon>
        <taxon>Bacillota</taxon>
        <taxon>Bacilli</taxon>
        <taxon>Bacillales</taxon>
        <taxon>Paenibacillaceae</taxon>
        <taxon>Candidatus Pristimantibacillus</taxon>
    </lineage>
</organism>
<dbReference type="InterPro" id="IPR000534">
    <property type="entry name" value="Semialdehyde_DH_NAD-bd"/>
</dbReference>
<sequence length="225" mass="25832">MALKAVIVGATGLVGRELVRVLLNTKQYEKVTVIARRRLSIVHPRLEQQLIQFDQIHECPEDWFKDADVFCALGTTIKTAGSKEQFEKVDYHYVIETAKLAKLYNSCKFIVVTAMSADEQSKIFYNRVKGKIEVELQQLQLPQLIIVRPSLILGDRNEFRFGESIAAKLMTWLPFLFKGKMRKYKPIQAKDIAIGMFKLAKLCKDPLIIVLSDEIEVWSKKKLSK</sequence>
<dbReference type="GO" id="GO:0051287">
    <property type="term" value="F:NAD binding"/>
    <property type="evidence" value="ECO:0007669"/>
    <property type="project" value="InterPro"/>
</dbReference>
<dbReference type="EMBL" id="CP097899">
    <property type="protein sequence ID" value="URN96023.1"/>
    <property type="molecule type" value="Genomic_DNA"/>
</dbReference>
<reference evidence="2" key="1">
    <citation type="submission" date="2022-05" db="EMBL/GenBank/DDBJ databases">
        <title>Novel bacterial taxa in a minimal lignocellulolytic consortium and its capacity to transform plastics disclosed by genome-resolved metagenomics.</title>
        <authorList>
            <person name="Rodriguez C.A.D."/>
            <person name="Diaz-Garcia L."/>
            <person name="Herrera K."/>
            <person name="Tarazona N.A."/>
            <person name="Sproer C."/>
            <person name="Overmann J."/>
            <person name="Jimenez D.J."/>
        </authorList>
    </citation>
    <scope>NUCLEOTIDE SEQUENCE</scope>
    <source>
        <strain evidence="2">MAG5</strain>
    </source>
</reference>
<dbReference type="Proteomes" id="UP001056756">
    <property type="component" value="Chromosome"/>
</dbReference>
<feature type="domain" description="Semialdehyde dehydrogenase NAD-binding" evidence="1">
    <location>
        <begin position="4"/>
        <end position="123"/>
    </location>
</feature>
<dbReference type="GO" id="GO:0016620">
    <property type="term" value="F:oxidoreductase activity, acting on the aldehyde or oxo group of donors, NAD or NADP as acceptor"/>
    <property type="evidence" value="ECO:0007669"/>
    <property type="project" value="InterPro"/>
</dbReference>
<dbReference type="KEGG" id="plig:NAG76_07280"/>
<proteinExistence type="predicted"/>
<dbReference type="SMART" id="SM00859">
    <property type="entry name" value="Semialdhyde_dh"/>
    <property type="match status" value="1"/>
</dbReference>
<evidence type="ECO:0000313" key="3">
    <source>
        <dbReference type="Proteomes" id="UP001056756"/>
    </source>
</evidence>